<accession>A0A2N7S336</accession>
<protein>
    <recommendedName>
        <fullName evidence="7 8">Phospho-N-acetylmuramoyl-pentapeptide-transferase</fullName>
        <ecNumber evidence="7 8">2.7.8.13</ecNumber>
    </recommendedName>
    <alternativeName>
        <fullName evidence="7">UDP-MurNAc-pentapeptide phosphotransferase</fullName>
    </alternativeName>
</protein>
<evidence type="ECO:0000256" key="1">
    <source>
        <dbReference type="ARBA" id="ARBA00004141"/>
    </source>
</evidence>
<comment type="subcellular location">
    <subcellularLocation>
        <location evidence="7">Cell membrane</location>
        <topology evidence="7">Multi-pass membrane protein</topology>
    </subcellularLocation>
    <subcellularLocation>
        <location evidence="1">Membrane</location>
        <topology evidence="1">Multi-pass membrane protein</topology>
    </subcellularLocation>
</comment>
<feature type="transmembrane region" description="Helical" evidence="7">
    <location>
        <begin position="264"/>
        <end position="284"/>
    </location>
</feature>
<organism evidence="10 11">
    <name type="scientific">Glutamicibacter arilaitensis</name>
    <dbReference type="NCBI Taxonomy" id="256701"/>
    <lineage>
        <taxon>Bacteria</taxon>
        <taxon>Bacillati</taxon>
        <taxon>Actinomycetota</taxon>
        <taxon>Actinomycetes</taxon>
        <taxon>Micrococcales</taxon>
        <taxon>Micrococcaceae</taxon>
        <taxon>Glutamicibacter</taxon>
    </lineage>
</organism>
<feature type="transmembrane region" description="Helical" evidence="7">
    <location>
        <begin position="6"/>
        <end position="26"/>
    </location>
</feature>
<dbReference type="GO" id="GO:0046872">
    <property type="term" value="F:metal ion binding"/>
    <property type="evidence" value="ECO:0007669"/>
    <property type="project" value="UniProtKB-KW"/>
</dbReference>
<dbReference type="EC" id="2.7.8.13" evidence="7 8"/>
<keyword evidence="7" id="KW-0961">Cell wall biogenesis/degradation</keyword>
<keyword evidence="7" id="KW-0133">Cell shape</keyword>
<dbReference type="HAMAP" id="MF_00038">
    <property type="entry name" value="MraY"/>
    <property type="match status" value="1"/>
</dbReference>
<dbReference type="AlphaFoldDB" id="A0A2N7S336"/>
<evidence type="ECO:0000256" key="5">
    <source>
        <dbReference type="ARBA" id="ARBA00022989"/>
    </source>
</evidence>
<comment type="catalytic activity">
    <reaction evidence="7">
        <text>UDP-N-acetyl-alpha-D-muramoyl-L-alanyl-gamma-D-glutamyl-meso-2,6-diaminopimeloyl-D-alanyl-D-alanine + di-trans,octa-cis-undecaprenyl phosphate = di-trans,octa-cis-undecaprenyl diphospho-N-acetyl-alpha-D-muramoyl-L-alanyl-D-glutamyl-meso-2,6-diaminopimeloyl-D-alanyl-D-alanine + UMP</text>
        <dbReference type="Rhea" id="RHEA:28386"/>
        <dbReference type="ChEBI" id="CHEBI:57865"/>
        <dbReference type="ChEBI" id="CHEBI:60392"/>
        <dbReference type="ChEBI" id="CHEBI:61386"/>
        <dbReference type="ChEBI" id="CHEBI:61387"/>
        <dbReference type="EC" id="2.7.8.13"/>
    </reaction>
</comment>
<evidence type="ECO:0000313" key="10">
    <source>
        <dbReference type="EMBL" id="PMQ20572.1"/>
    </source>
</evidence>
<feature type="transmembrane region" description="Helical" evidence="7">
    <location>
        <begin position="194"/>
        <end position="216"/>
    </location>
</feature>
<dbReference type="GO" id="GO:0005886">
    <property type="term" value="C:plasma membrane"/>
    <property type="evidence" value="ECO:0007669"/>
    <property type="project" value="UniProtKB-SubCell"/>
</dbReference>
<feature type="transmembrane region" description="Helical" evidence="7">
    <location>
        <begin position="240"/>
        <end position="257"/>
    </location>
</feature>
<comment type="cofactor">
    <cofactor evidence="7 9">
        <name>Mg(2+)</name>
        <dbReference type="ChEBI" id="CHEBI:18420"/>
    </cofactor>
</comment>
<proteinExistence type="inferred from homology"/>
<dbReference type="UniPathway" id="UPA00219"/>
<evidence type="ECO:0000256" key="4">
    <source>
        <dbReference type="ARBA" id="ARBA00022692"/>
    </source>
</evidence>
<keyword evidence="6 7" id="KW-0472">Membrane</keyword>
<evidence type="ECO:0000256" key="3">
    <source>
        <dbReference type="ARBA" id="ARBA00022679"/>
    </source>
</evidence>
<feature type="transmembrane region" description="Helical" evidence="7">
    <location>
        <begin position="160"/>
        <end position="182"/>
    </location>
</feature>
<evidence type="ECO:0000256" key="6">
    <source>
        <dbReference type="ARBA" id="ARBA00023136"/>
    </source>
</evidence>
<feature type="transmembrane region" description="Helical" evidence="7">
    <location>
        <begin position="340"/>
        <end position="360"/>
    </location>
</feature>
<name>A0A2N7S336_9MICC</name>
<dbReference type="PANTHER" id="PTHR22926:SF5">
    <property type="entry name" value="PHOSPHO-N-ACETYLMURAMOYL-PENTAPEPTIDE-TRANSFERASE HOMOLOG"/>
    <property type="match status" value="1"/>
</dbReference>
<dbReference type="GO" id="GO:0071555">
    <property type="term" value="P:cell wall organization"/>
    <property type="evidence" value="ECO:0007669"/>
    <property type="project" value="UniProtKB-KW"/>
</dbReference>
<keyword evidence="5 7" id="KW-1133">Transmembrane helix</keyword>
<dbReference type="CDD" id="cd06852">
    <property type="entry name" value="GT_MraY"/>
    <property type="match status" value="1"/>
</dbReference>
<feature type="binding site" evidence="9">
    <location>
        <position position="268"/>
    </location>
    <ligand>
        <name>Mg(2+)</name>
        <dbReference type="ChEBI" id="CHEBI:18420"/>
    </ligand>
</feature>
<evidence type="ECO:0000256" key="9">
    <source>
        <dbReference type="PIRSR" id="PIRSR600715-1"/>
    </source>
</evidence>
<evidence type="ECO:0000256" key="7">
    <source>
        <dbReference type="HAMAP-Rule" id="MF_00038"/>
    </source>
</evidence>
<dbReference type="GO" id="GO:0009252">
    <property type="term" value="P:peptidoglycan biosynthetic process"/>
    <property type="evidence" value="ECO:0007669"/>
    <property type="project" value="UniProtKB-UniRule"/>
</dbReference>
<comment type="function">
    <text evidence="7">Catalyzes the initial step of the lipid cycle reactions in the biosynthesis of the cell wall peptidoglycan: transfers peptidoglycan precursor phospho-MurNAc-pentapeptide from UDP-MurNAc-pentapeptide onto the lipid carrier undecaprenyl phosphate, yielding undecaprenyl-pyrophosphoryl-MurNAc-pentapeptide, known as lipid I.</text>
</comment>
<evidence type="ECO:0000256" key="8">
    <source>
        <dbReference type="NCBIfam" id="TIGR00445"/>
    </source>
</evidence>
<keyword evidence="7" id="KW-0131">Cell cycle</keyword>
<keyword evidence="7" id="KW-1003">Cell membrane</keyword>
<feature type="transmembrane region" description="Helical" evidence="7">
    <location>
        <begin position="55"/>
        <end position="76"/>
    </location>
</feature>
<comment type="similarity">
    <text evidence="2 7">Belongs to the glycosyltransferase 4 family. MraY subfamily.</text>
</comment>
<dbReference type="GO" id="GO:0008360">
    <property type="term" value="P:regulation of cell shape"/>
    <property type="evidence" value="ECO:0007669"/>
    <property type="project" value="UniProtKB-KW"/>
</dbReference>
<keyword evidence="4 7" id="KW-0812">Transmembrane</keyword>
<sequence>MIALLLGAGIALVLTMVAMPMYIRLLTKKQYGQVVRDDGPNSHAIKSGTPTMGGVVFVLAVFVAYFATHGILSLMGRTSSGITASGLLVLLLFGGMGLVGFLDDFIKIFKKRSLGLRAWQKIVLQAIIGISFAVLALQFPDEKGLTPGSTAISFLRDTNFDLAFAGPMIGLVLFVIWSNFIVTGTTNAVNLTDGLDGLATGASIMVFGAYTLMGIWQQNQACSNINSMDVCYSVRDPQDLALLGATLSGALIAFLWFNAKPAKIFMGDTGSLAIGGAVAAFAILSRTQLLLLVIAGLFVIVALSVIIQVGYFKLSGGKRVFKMAPLQHHFELSGWSEENVVIRFWILAGLFVAAGLGLFYSEWVVAL</sequence>
<dbReference type="Pfam" id="PF10555">
    <property type="entry name" value="MraY_sig1"/>
    <property type="match status" value="1"/>
</dbReference>
<dbReference type="InterPro" id="IPR018480">
    <property type="entry name" value="PNAcMuramoyl-5peptid_Trfase_CS"/>
</dbReference>
<keyword evidence="7 9" id="KW-0460">Magnesium</keyword>
<dbReference type="GO" id="GO:0051301">
    <property type="term" value="P:cell division"/>
    <property type="evidence" value="ECO:0007669"/>
    <property type="project" value="UniProtKB-KW"/>
</dbReference>
<keyword evidence="7 9" id="KW-0479">Metal-binding</keyword>
<feature type="binding site" evidence="9">
    <location>
        <position position="190"/>
    </location>
    <ligand>
        <name>Mg(2+)</name>
        <dbReference type="ChEBI" id="CHEBI:18420"/>
    </ligand>
</feature>
<dbReference type="PROSITE" id="PS01348">
    <property type="entry name" value="MRAY_2"/>
    <property type="match status" value="1"/>
</dbReference>
<dbReference type="NCBIfam" id="TIGR00445">
    <property type="entry name" value="mraY"/>
    <property type="match status" value="1"/>
</dbReference>
<dbReference type="GO" id="GO:0051992">
    <property type="term" value="F:UDP-N-acetylmuramoyl-L-alanyl-D-glutamyl-meso-2,6-diaminopimelyl-D-alanyl-D-alanine:undecaprenyl-phosphate transferase activity"/>
    <property type="evidence" value="ECO:0007669"/>
    <property type="project" value="RHEA"/>
</dbReference>
<feature type="transmembrane region" description="Helical" evidence="7">
    <location>
        <begin position="290"/>
        <end position="312"/>
    </location>
</feature>
<keyword evidence="3 7" id="KW-0808">Transferase</keyword>
<feature type="transmembrane region" description="Helical" evidence="7">
    <location>
        <begin position="122"/>
        <end position="140"/>
    </location>
</feature>
<dbReference type="Pfam" id="PF00953">
    <property type="entry name" value="Glycos_transf_4"/>
    <property type="match status" value="1"/>
</dbReference>
<keyword evidence="7" id="KW-0573">Peptidoglycan synthesis</keyword>
<dbReference type="PROSITE" id="PS01347">
    <property type="entry name" value="MRAY_1"/>
    <property type="match status" value="1"/>
</dbReference>
<evidence type="ECO:0000313" key="11">
    <source>
        <dbReference type="Proteomes" id="UP000235739"/>
    </source>
</evidence>
<dbReference type="InterPro" id="IPR003524">
    <property type="entry name" value="PNAcMuramoyl-5peptid_Trfase"/>
</dbReference>
<keyword evidence="7" id="KW-0132">Cell division</keyword>
<gene>
    <name evidence="7" type="primary">mraY</name>
    <name evidence="10" type="ORF">CIK84_02905</name>
</gene>
<dbReference type="EMBL" id="PNQX01000001">
    <property type="protein sequence ID" value="PMQ20572.1"/>
    <property type="molecule type" value="Genomic_DNA"/>
</dbReference>
<dbReference type="GO" id="GO:0008963">
    <property type="term" value="F:phospho-N-acetylmuramoyl-pentapeptide-transferase activity"/>
    <property type="evidence" value="ECO:0007669"/>
    <property type="project" value="UniProtKB-UniRule"/>
</dbReference>
<dbReference type="InterPro" id="IPR000715">
    <property type="entry name" value="Glycosyl_transferase_4"/>
</dbReference>
<dbReference type="RefSeq" id="WP_102597455.1">
    <property type="nucleotide sequence ID" value="NZ_JABUYH010000015.1"/>
</dbReference>
<reference evidence="10 11" key="1">
    <citation type="journal article" date="2017" name="Elife">
        <title>Extensive horizontal gene transfer in cheese-associated bacteria.</title>
        <authorList>
            <person name="Bonham K.S."/>
            <person name="Wolfe B.E."/>
            <person name="Dutton R.J."/>
        </authorList>
    </citation>
    <scope>NUCLEOTIDE SEQUENCE [LARGE SCALE GENOMIC DNA]</scope>
    <source>
        <strain evidence="10 11">JB182</strain>
    </source>
</reference>
<evidence type="ECO:0000256" key="2">
    <source>
        <dbReference type="ARBA" id="ARBA00005583"/>
    </source>
</evidence>
<feature type="transmembrane region" description="Helical" evidence="7">
    <location>
        <begin position="82"/>
        <end position="102"/>
    </location>
</feature>
<comment type="caution">
    <text evidence="10">The sequence shown here is derived from an EMBL/GenBank/DDBJ whole genome shotgun (WGS) entry which is preliminary data.</text>
</comment>
<comment type="pathway">
    <text evidence="7">Cell wall biogenesis; peptidoglycan biosynthesis.</text>
</comment>
<dbReference type="PANTHER" id="PTHR22926">
    <property type="entry name" value="PHOSPHO-N-ACETYLMURAMOYL-PENTAPEPTIDE-TRANSFERASE"/>
    <property type="match status" value="1"/>
</dbReference>
<dbReference type="Proteomes" id="UP000235739">
    <property type="component" value="Unassembled WGS sequence"/>
</dbReference>